<comment type="caution">
    <text evidence="1">The sequence shown here is derived from an EMBL/GenBank/DDBJ whole genome shotgun (WGS) entry which is preliminary data.</text>
</comment>
<dbReference type="OrthoDB" id="9805070at2"/>
<dbReference type="Proteomes" id="UP000298460">
    <property type="component" value="Unassembled WGS sequence"/>
</dbReference>
<name>A0A4Z0QX88_9FIRM</name>
<sequence>MEFVAELKQFKVLQSNQIISFRNYIQRKYPTASIEQRSIILADSIDKVIDKYIQDFNKRIRDQVKVEVLRRAVITDNYNICGSDIFRACLFIKDTGENFNAALINWLNNKCCSPIEEKHIDLLLIKVANSYNEYFNYELEYIIDKSIFNQEDDCRINPTIVIETSYFRGFLVERFRANYDYLKGKIIRDYILYQVLVASLMLTAIFNSSQVVRQINSVTGINPQMIFAGLQYKEKNDEVVPTQENTHQQDNKEQLMYKLQYRQLDEKSLIQFLSRKGSILCEEPYYSSIIQASHEYDIDPLLLFAITGQEQSFVPKNAKNAKMIANNPFNVYGSWQAYNTNILDSSRIAANLVATLRKDRPLSIDPIVWINTKYAEDKTWHVGVRLLMEELNNEVIVERNSL</sequence>
<reference evidence="1 2" key="1">
    <citation type="submission" date="2019-03" db="EMBL/GenBank/DDBJ databases">
        <title>Draft Genome Sequence of Desulfosporosinus fructosivorans Strain 63.6F, Isolated from Marine Sediment in the Baltic Sea.</title>
        <authorList>
            <person name="Hausmann B."/>
            <person name="Vandieken V."/>
            <person name="Pjevac P."/>
            <person name="Schreck K."/>
            <person name="Herbold C.W."/>
            <person name="Loy A."/>
        </authorList>
    </citation>
    <scope>NUCLEOTIDE SEQUENCE [LARGE SCALE GENOMIC DNA]</scope>
    <source>
        <strain evidence="1 2">63.6F</strain>
    </source>
</reference>
<evidence type="ECO:0000313" key="1">
    <source>
        <dbReference type="EMBL" id="TGE35124.1"/>
    </source>
</evidence>
<gene>
    <name evidence="1" type="ORF">E4K67_26910</name>
</gene>
<proteinExistence type="predicted"/>
<dbReference type="RefSeq" id="WP_135552436.1">
    <property type="nucleotide sequence ID" value="NZ_SPQQ01000019.1"/>
</dbReference>
<keyword evidence="2" id="KW-1185">Reference proteome</keyword>
<evidence type="ECO:0000313" key="2">
    <source>
        <dbReference type="Proteomes" id="UP000298460"/>
    </source>
</evidence>
<dbReference type="AlphaFoldDB" id="A0A4Z0QX88"/>
<accession>A0A4Z0QX88</accession>
<organism evidence="1 2">
    <name type="scientific">Desulfosporosinus fructosivorans</name>
    <dbReference type="NCBI Taxonomy" id="2018669"/>
    <lineage>
        <taxon>Bacteria</taxon>
        <taxon>Bacillati</taxon>
        <taxon>Bacillota</taxon>
        <taxon>Clostridia</taxon>
        <taxon>Eubacteriales</taxon>
        <taxon>Desulfitobacteriaceae</taxon>
        <taxon>Desulfosporosinus</taxon>
    </lineage>
</organism>
<dbReference type="EMBL" id="SPQQ01000019">
    <property type="protein sequence ID" value="TGE35124.1"/>
    <property type="molecule type" value="Genomic_DNA"/>
</dbReference>
<protein>
    <submittedName>
        <fullName evidence="1">Uncharacterized protein</fullName>
    </submittedName>
</protein>